<keyword evidence="1" id="KW-0812">Transmembrane</keyword>
<feature type="transmembrane region" description="Helical" evidence="1">
    <location>
        <begin position="367"/>
        <end position="383"/>
    </location>
</feature>
<feature type="transmembrane region" description="Helical" evidence="1">
    <location>
        <begin position="520"/>
        <end position="537"/>
    </location>
</feature>
<keyword evidence="1" id="KW-1133">Transmembrane helix</keyword>
<protein>
    <recommendedName>
        <fullName evidence="3">Membrane protein YfhO</fullName>
    </recommendedName>
</protein>
<dbReference type="EMBL" id="FO117619">
    <property type="protein sequence ID" value="CCG00869.1"/>
    <property type="molecule type" value="Genomic_DNA"/>
</dbReference>
<feature type="transmembrane region" description="Helical" evidence="1">
    <location>
        <begin position="120"/>
        <end position="142"/>
    </location>
</feature>
<evidence type="ECO:0000256" key="1">
    <source>
        <dbReference type="SAM" id="Phobius"/>
    </source>
</evidence>
<feature type="transmembrane region" description="Helical" evidence="1">
    <location>
        <begin position="341"/>
        <end position="360"/>
    </location>
</feature>
<name>H6RIC3_9BACT</name>
<keyword evidence="1" id="KW-0472">Membrane</keyword>
<dbReference type="InterPro" id="IPR018580">
    <property type="entry name" value="Uncharacterised_YfhO"/>
</dbReference>
<feature type="transmembrane region" description="Helical" evidence="1">
    <location>
        <begin position="154"/>
        <end position="179"/>
    </location>
</feature>
<dbReference type="PANTHER" id="PTHR38454">
    <property type="entry name" value="INTEGRAL MEMBRANE PROTEIN-RELATED"/>
    <property type="match status" value="1"/>
</dbReference>
<feature type="transmembrane region" description="Helical" evidence="1">
    <location>
        <begin position="6"/>
        <end position="24"/>
    </location>
</feature>
<feature type="transmembrane region" description="Helical" evidence="1">
    <location>
        <begin position="191"/>
        <end position="209"/>
    </location>
</feature>
<evidence type="ECO:0000313" key="2">
    <source>
        <dbReference type="EMBL" id="CCG00869.1"/>
    </source>
</evidence>
<feature type="transmembrane region" description="Helical" evidence="1">
    <location>
        <begin position="444"/>
        <end position="464"/>
    </location>
</feature>
<feature type="transmembrane region" description="Helical" evidence="1">
    <location>
        <begin position="784"/>
        <end position="803"/>
    </location>
</feature>
<accession>H6RIC3</accession>
<dbReference type="AlphaFoldDB" id="H6RIC3"/>
<dbReference type="PANTHER" id="PTHR38454:SF1">
    <property type="entry name" value="INTEGRAL MEMBRANE PROTEIN"/>
    <property type="match status" value="1"/>
</dbReference>
<feature type="transmembrane region" description="Helical" evidence="1">
    <location>
        <begin position="216"/>
        <end position="236"/>
    </location>
</feature>
<proteinExistence type="predicted"/>
<reference evidence="2" key="1">
    <citation type="journal article" date="2012" name="Environ. Microbiol.">
        <title>Genomic content of uncultured Bacteroidetes from contrasting oceanic provinces in the North Atlantic Ocean.</title>
        <authorList>
            <person name="Gomez-Pereira P.R."/>
            <person name="Schuler M."/>
            <person name="Fuchs B.M."/>
            <person name="Bennke C."/>
            <person name="Teeling H."/>
            <person name="Waldmann J."/>
            <person name="Richter M."/>
            <person name="Barbe V."/>
            <person name="Bataille E."/>
            <person name="Glockner F.O."/>
            <person name="Amann R."/>
        </authorList>
    </citation>
    <scope>NUCLEOTIDE SEQUENCE</scope>
</reference>
<feature type="transmembrane region" description="Helical" evidence="1">
    <location>
        <begin position="403"/>
        <end position="423"/>
    </location>
</feature>
<reference evidence="2" key="2">
    <citation type="submission" date="2012-02" db="EMBL/GenBank/DDBJ databases">
        <authorList>
            <person name="Genoscope - CEA"/>
        </authorList>
    </citation>
    <scope>NUCLEOTIDE SEQUENCE</scope>
</reference>
<sequence length="810" mass="91236">MKLTKIFPYLIAVLLFVLASVTYFHPILNGKKLQQSDITQFRGMAKEIKDYRAQNNAEPYWTGASFSGMPAYSISAYYPNDFVRNLDKLLRFLPRPADYTFLYFLSFFVLMMALKVEWRLAILGALAFGFSTYLIIIFGAGHNAKAHAIAYMPLVLAGVLLVFQRKFLIGFIVTGIAMALEVYANHIQMTYYLGFCLLILGIVEFINSIKEKQGALFIKQAAVIICAVVLGIGANAPRLLAMKEYSEHSTRGKSELTINLNGSEKELTAGLDYKYITQYSYAKLETFNLFIPLFMGGGTIEELGVDSNFYQFIAERAGKKAALDYSKQVLTYWGDQPIVEAPAYIGAVILFFFFLGLFLVKGRLKQWLVAATIFSIILSWGRNFEGITNFFIDYVPLYNKFRAVSSIQVIAELCVPILAVLGLKEFFSKGPTKLEKQESLKKAMLFFGGLIVVGFILAHAFGTFEGLRDVQQYSEIPGFLEAVIADRKGMLFSDTLRSLLLVFISGVILWLFLKNKLKSFLAIVILTVLILFDLIAVDKRYVNADDFKLSRKIEEPFKASAADKVILQDKTHFRVVNYTVDPMNDGSTSYFHHSIGGYHAAKLGRYQELFDFQIAKNNMQVLNMLNTKYFIGADSEGNPEAQQNRAANGNVWFVEKIKVVASANEEIYALDSLNTKKAVVINQKELNTSSSASAVSLLIEQDTTAHIRMTDYKVTSLTYVSSAVTKQFAVFSEIFYKEGWNAYLDGVLVPHYRVNYVLRGMEVPSGTHTIDFKFEPKVIEQGSIFSLASYALLLFISIACFFYDKKKKRV</sequence>
<evidence type="ECO:0008006" key="3">
    <source>
        <dbReference type="Google" id="ProtNLM"/>
    </source>
</evidence>
<organism evidence="2">
    <name type="scientific">uncultured Flavobacteriia bacterium</name>
    <dbReference type="NCBI Taxonomy" id="212695"/>
    <lineage>
        <taxon>Bacteria</taxon>
        <taxon>Pseudomonadati</taxon>
        <taxon>Bacteroidota</taxon>
        <taxon>Flavobacteriia</taxon>
        <taxon>environmental samples</taxon>
    </lineage>
</organism>
<dbReference type="Pfam" id="PF09586">
    <property type="entry name" value="YfhO"/>
    <property type="match status" value="1"/>
</dbReference>
<feature type="transmembrane region" description="Helical" evidence="1">
    <location>
        <begin position="496"/>
        <end position="513"/>
    </location>
</feature>
<feature type="transmembrane region" description="Helical" evidence="1">
    <location>
        <begin position="97"/>
        <end position="114"/>
    </location>
</feature>
<gene>
    <name evidence="2" type="ORF">VIS_S3CEB40022</name>
</gene>